<keyword evidence="1" id="KW-0479">Metal-binding</keyword>
<evidence type="ECO:0000256" key="1">
    <source>
        <dbReference type="RuleBase" id="RU367018"/>
    </source>
</evidence>
<comment type="caution">
    <text evidence="2">The sequence shown here is derived from an EMBL/GenBank/DDBJ whole genome shotgun (WGS) entry which is preliminary data.</text>
</comment>
<sequence>MHAGKAPKAVITDGDPSMRLAIMHMRITDFARDIYLGMTSLITHNHGSPNYSNMGDDVDLYRKKLSWATAYIRGKFFAGIRTISQYKSLHAKLESRYGILDFVTNFQKCVDFLRDKEEELDFRSFYGTPVLQTQFPEIEMSAATLYTQDIFFIDFESPLSGP</sequence>
<comment type="function">
    <text evidence="1">Putative transcription activator involved in regulating light control of development.</text>
</comment>
<organism evidence="2 3">
    <name type="scientific">Arachis hypogaea</name>
    <name type="common">Peanut</name>
    <dbReference type="NCBI Taxonomy" id="3818"/>
    <lineage>
        <taxon>Eukaryota</taxon>
        <taxon>Viridiplantae</taxon>
        <taxon>Streptophyta</taxon>
        <taxon>Embryophyta</taxon>
        <taxon>Tracheophyta</taxon>
        <taxon>Spermatophyta</taxon>
        <taxon>Magnoliopsida</taxon>
        <taxon>eudicotyledons</taxon>
        <taxon>Gunneridae</taxon>
        <taxon>Pentapetalae</taxon>
        <taxon>rosids</taxon>
        <taxon>fabids</taxon>
        <taxon>Fabales</taxon>
        <taxon>Fabaceae</taxon>
        <taxon>Papilionoideae</taxon>
        <taxon>50 kb inversion clade</taxon>
        <taxon>dalbergioids sensu lato</taxon>
        <taxon>Dalbergieae</taxon>
        <taxon>Pterocarpus clade</taxon>
        <taxon>Arachis</taxon>
    </lineage>
</organism>
<accession>A0A445B8V0</accession>
<comment type="subcellular location">
    <subcellularLocation>
        <location evidence="1">Nucleus</location>
    </subcellularLocation>
</comment>
<evidence type="ECO:0000313" key="2">
    <source>
        <dbReference type="EMBL" id="RYR35091.1"/>
    </source>
</evidence>
<dbReference type="EMBL" id="SDMP01000010">
    <property type="protein sequence ID" value="RYR35091.1"/>
    <property type="molecule type" value="Genomic_DNA"/>
</dbReference>
<name>A0A445B8V0_ARAHY</name>
<dbReference type="InterPro" id="IPR031052">
    <property type="entry name" value="FHY3/FAR1"/>
</dbReference>
<dbReference type="AlphaFoldDB" id="A0A445B8V0"/>
<dbReference type="PANTHER" id="PTHR31669">
    <property type="entry name" value="PROTEIN FAR1-RELATED SEQUENCE 10-RELATED"/>
    <property type="match status" value="1"/>
</dbReference>
<proteinExistence type="inferred from homology"/>
<comment type="similarity">
    <text evidence="1">Belongs to the FHY3/FAR1 family.</text>
</comment>
<dbReference type="GO" id="GO:0008270">
    <property type="term" value="F:zinc ion binding"/>
    <property type="evidence" value="ECO:0007669"/>
    <property type="project" value="UniProtKB-UniRule"/>
</dbReference>
<dbReference type="GO" id="GO:0005634">
    <property type="term" value="C:nucleus"/>
    <property type="evidence" value="ECO:0007669"/>
    <property type="project" value="UniProtKB-SubCell"/>
</dbReference>
<keyword evidence="1" id="KW-0862">Zinc</keyword>
<keyword evidence="1" id="KW-0863">Zinc-finger</keyword>
<dbReference type="PANTHER" id="PTHR31669:SF292">
    <property type="entry name" value="OS02G0262500 PROTEIN"/>
    <property type="match status" value="1"/>
</dbReference>
<dbReference type="GO" id="GO:0006355">
    <property type="term" value="P:regulation of DNA-templated transcription"/>
    <property type="evidence" value="ECO:0007669"/>
    <property type="project" value="UniProtKB-UniRule"/>
</dbReference>
<reference evidence="2 3" key="1">
    <citation type="submission" date="2019-01" db="EMBL/GenBank/DDBJ databases">
        <title>Sequencing of cultivated peanut Arachis hypogaea provides insights into genome evolution and oil improvement.</title>
        <authorList>
            <person name="Chen X."/>
        </authorList>
    </citation>
    <scope>NUCLEOTIDE SEQUENCE [LARGE SCALE GENOMIC DNA]</scope>
    <source>
        <strain evidence="3">cv. Fuhuasheng</strain>
        <tissue evidence="2">Leaves</tissue>
    </source>
</reference>
<dbReference type="Proteomes" id="UP000289738">
    <property type="component" value="Chromosome A10"/>
</dbReference>
<protein>
    <recommendedName>
        <fullName evidence="1">Protein FAR1-RELATED SEQUENCE</fullName>
    </recommendedName>
</protein>
<keyword evidence="1" id="KW-0539">Nucleus</keyword>
<gene>
    <name evidence="2" type="ORF">Ahy_A10g050230</name>
</gene>
<keyword evidence="3" id="KW-1185">Reference proteome</keyword>
<evidence type="ECO:0000313" key="3">
    <source>
        <dbReference type="Proteomes" id="UP000289738"/>
    </source>
</evidence>